<dbReference type="EMBL" id="JAVDXQ010000001">
    <property type="protein sequence ID" value="MDR7294700.1"/>
    <property type="molecule type" value="Genomic_DNA"/>
</dbReference>
<evidence type="ECO:0000256" key="1">
    <source>
        <dbReference type="SAM" id="MobiDB-lite"/>
    </source>
</evidence>
<dbReference type="Proteomes" id="UP001180536">
    <property type="component" value="Unassembled WGS sequence"/>
</dbReference>
<evidence type="ECO:0000313" key="2">
    <source>
        <dbReference type="EMBL" id="MDR7294700.1"/>
    </source>
</evidence>
<gene>
    <name evidence="2" type="ORF">J2X16_000021</name>
</gene>
<sequence length="1134" mass="122283">MPIPYRFMPFARRGLASAHANADAPQAPLAVAPRISVGLTLQAKRDGAVATAVSGNVPLRLYGPADIVGIDHRLVVRTEPKAGATDFEPNYLAAIDFDPPDFPWLLTPAAPDAAQRLRPWLVLIVVERVNELQPTLKPGAPLPSITLSAEQVASELPDLRESALWAHVQAVSDSAAASLPTELANQPALNVSRLICPRRLLPRRDYLACVVPATDGGCRRGLGQPVNGDTLGPAWSTQNPQDTELPVYFHWTFSTGPVGDIETLARRLRTPQQLGAGFAATLKAIGQRETLVDGDRLLFEGSTPSATTFEGAMVSIGFEPKPPATLPAAKLAAMLNSGAERSASGAEPAADEPTLAPPLYGEHHARRHVAQPARVSTHWLEGLSLQPRYRLAAGWGAEVVRCHQEEFMQAAWEQLGDILAAERAFSMARLARDVFKRIETRHLAKLPPDRLLALIAPARARTAVAPAASLWGRIEAATLPHELFDGAMRRLASPRRATFAKAHWKQRAQAPAPVAVQMRGIVERFANATKHVAAIDLSQFVPDGILGSESFDAVPLPGVLDELVDMKPHLGLDVHMSGHQLKALQAANVAARAHAAGLKKKPRGTQAAWREGLVTETHMARIEELLATSKTPVTGDIVSAITHATRRGTEGVLLAVKDGAITSQALRIDARSGAIKAAGAALLVHPGSRPQRAAAAATVALTRVATVPLQPLKLYGNQAVFATLPRGTLGRGDGDVQIGASKGGQFTQVPPAREPGLHTITLPPAIKDVATLTRYSAAFKTYEKTLFPTPDAALTPQPVDFALATQARAARQRLDADRTVPERLASSLSLGAQSVAFAGGAFANVFVADSLDHALVERLRYVIPRTFDRVMAYPRLPFPLSRKLEVLAPDVFLPGVGLLPDDFIMAVQTNPRFVEALMLGANHEMGREMLWRGLPTDQRGTPFQHFWQRLDDEVDIEPIHRWNAVPLGEQPLSTAMVVLLFRGQLIKRYRNLTIYAYRQTGDETKPGGAGGMVAGENLRVPVIRGQLLADIDYVGFRIAPTELNKYFFIVEEHMTEPRFGFDERVGGGQAGAGWQDVDWADLQVAGGAHLTQTQLLAQSAANGWPASPHAALVAQAAMQRPFRGYWHGSKLVAP</sequence>
<dbReference type="RefSeq" id="WP_310340236.1">
    <property type="nucleotide sequence ID" value="NZ_JAVDXQ010000001.1"/>
</dbReference>
<reference evidence="2 3" key="1">
    <citation type="submission" date="2023-07" db="EMBL/GenBank/DDBJ databases">
        <title>Sorghum-associated microbial communities from plants grown in Nebraska, USA.</title>
        <authorList>
            <person name="Schachtman D."/>
        </authorList>
    </citation>
    <scope>NUCLEOTIDE SEQUENCE [LARGE SCALE GENOMIC DNA]</scope>
    <source>
        <strain evidence="2 3">BE310</strain>
    </source>
</reference>
<protein>
    <recommendedName>
        <fullName evidence="4">DUF2169 domain-containing protein</fullName>
    </recommendedName>
</protein>
<feature type="region of interest" description="Disordered" evidence="1">
    <location>
        <begin position="339"/>
        <end position="359"/>
    </location>
</feature>
<organism evidence="2 3">
    <name type="scientific">Pelomonas aquatica</name>
    <dbReference type="NCBI Taxonomy" id="431058"/>
    <lineage>
        <taxon>Bacteria</taxon>
        <taxon>Pseudomonadati</taxon>
        <taxon>Pseudomonadota</taxon>
        <taxon>Betaproteobacteria</taxon>
        <taxon>Burkholderiales</taxon>
        <taxon>Sphaerotilaceae</taxon>
        <taxon>Roseateles</taxon>
    </lineage>
</organism>
<name>A0ABU1Z260_9BURK</name>
<comment type="caution">
    <text evidence="2">The sequence shown here is derived from an EMBL/GenBank/DDBJ whole genome shotgun (WGS) entry which is preliminary data.</text>
</comment>
<keyword evidence="3" id="KW-1185">Reference proteome</keyword>
<evidence type="ECO:0008006" key="4">
    <source>
        <dbReference type="Google" id="ProtNLM"/>
    </source>
</evidence>
<accession>A0ABU1Z260</accession>
<evidence type="ECO:0000313" key="3">
    <source>
        <dbReference type="Proteomes" id="UP001180536"/>
    </source>
</evidence>
<proteinExistence type="predicted"/>